<proteinExistence type="predicted"/>
<accession>A0A699YN49</accession>
<keyword evidence="3" id="KW-1185">Reference proteome</keyword>
<sequence length="285" mass="30300">LLCASALGLGIAWPAPPPASHWPRTRAPAALSGAGPAAQPLADDSHTHSLDRKACNGLGPLSLTMLSGQPCSRNTLSTKSLAYCTAVMRSQVLAKCTLLVSRSTITKIESCLAGPLAGSFTMRSSDTEPQGLKGMGSGCSLPAGFWALDLFSWHKWQGFPPTWLQPPRRAGSHVSRRGQLASLIGPLPGQLRQASQALHADLHRLQPRFPKVILGARPPHVRCLLDQHCASPSTPALLRPTELAAPPRSFAGPRDSLPSPLPLAQNRPPPMCSSTVLYRRSTHAN</sequence>
<comment type="caution">
    <text evidence="2">The sequence shown here is derived from an EMBL/GenBank/DDBJ whole genome shotgun (WGS) entry which is preliminary data.</text>
</comment>
<feature type="region of interest" description="Disordered" evidence="1">
    <location>
        <begin position="245"/>
        <end position="274"/>
    </location>
</feature>
<dbReference type="EMBL" id="BLLF01000428">
    <property type="protein sequence ID" value="GFH11717.1"/>
    <property type="molecule type" value="Genomic_DNA"/>
</dbReference>
<reference evidence="2 3" key="1">
    <citation type="submission" date="2020-02" db="EMBL/GenBank/DDBJ databases">
        <title>Draft genome sequence of Haematococcus lacustris strain NIES-144.</title>
        <authorList>
            <person name="Morimoto D."/>
            <person name="Nakagawa S."/>
            <person name="Yoshida T."/>
            <person name="Sawayama S."/>
        </authorList>
    </citation>
    <scope>NUCLEOTIDE SEQUENCE [LARGE SCALE GENOMIC DNA]</scope>
    <source>
        <strain evidence="2 3">NIES-144</strain>
    </source>
</reference>
<organism evidence="2 3">
    <name type="scientific">Haematococcus lacustris</name>
    <name type="common">Green alga</name>
    <name type="synonym">Haematococcus pluvialis</name>
    <dbReference type="NCBI Taxonomy" id="44745"/>
    <lineage>
        <taxon>Eukaryota</taxon>
        <taxon>Viridiplantae</taxon>
        <taxon>Chlorophyta</taxon>
        <taxon>core chlorophytes</taxon>
        <taxon>Chlorophyceae</taxon>
        <taxon>CS clade</taxon>
        <taxon>Chlamydomonadales</taxon>
        <taxon>Haematococcaceae</taxon>
        <taxon>Haematococcus</taxon>
    </lineage>
</organism>
<dbReference type="Proteomes" id="UP000485058">
    <property type="component" value="Unassembled WGS sequence"/>
</dbReference>
<feature type="compositionally biased region" description="Low complexity" evidence="1">
    <location>
        <begin position="27"/>
        <end position="42"/>
    </location>
</feature>
<feature type="non-terminal residue" evidence="2">
    <location>
        <position position="1"/>
    </location>
</feature>
<protein>
    <submittedName>
        <fullName evidence="2">Uncharacterized protein</fullName>
    </submittedName>
</protein>
<dbReference type="AlphaFoldDB" id="A0A699YN49"/>
<gene>
    <name evidence="2" type="ORF">HaLaN_07262</name>
</gene>
<evidence type="ECO:0000313" key="2">
    <source>
        <dbReference type="EMBL" id="GFH11717.1"/>
    </source>
</evidence>
<name>A0A699YN49_HAELA</name>
<feature type="non-terminal residue" evidence="2">
    <location>
        <position position="285"/>
    </location>
</feature>
<evidence type="ECO:0000256" key="1">
    <source>
        <dbReference type="SAM" id="MobiDB-lite"/>
    </source>
</evidence>
<evidence type="ECO:0000313" key="3">
    <source>
        <dbReference type="Proteomes" id="UP000485058"/>
    </source>
</evidence>
<feature type="region of interest" description="Disordered" evidence="1">
    <location>
        <begin position="20"/>
        <end position="48"/>
    </location>
</feature>